<dbReference type="InterPro" id="IPR001584">
    <property type="entry name" value="Integrase_cat-core"/>
</dbReference>
<gene>
    <name evidence="2" type="ORF">N0F65_011384</name>
</gene>
<dbReference type="EMBL" id="DAKRPA010000044">
    <property type="protein sequence ID" value="DBA01628.1"/>
    <property type="molecule type" value="Genomic_DNA"/>
</dbReference>
<dbReference type="PANTHER" id="PTHR42648:SF28">
    <property type="entry name" value="TRANSPOSON-ENCODED PROTEIN WITH RIBONUCLEASE H-LIKE AND RETROVIRUS ZINC FINGER-LIKE DOMAINS"/>
    <property type="match status" value="1"/>
</dbReference>
<evidence type="ECO:0000313" key="3">
    <source>
        <dbReference type="Proteomes" id="UP001146120"/>
    </source>
</evidence>
<comment type="caution">
    <text evidence="2">The sequence shown here is derived from an EMBL/GenBank/DDBJ whole genome shotgun (WGS) entry which is preliminary data.</text>
</comment>
<dbReference type="PANTHER" id="PTHR42648">
    <property type="entry name" value="TRANSPOSASE, PUTATIVE-RELATED"/>
    <property type="match status" value="1"/>
</dbReference>
<keyword evidence="3" id="KW-1185">Reference proteome</keyword>
<dbReference type="GO" id="GO:0015074">
    <property type="term" value="P:DNA integration"/>
    <property type="evidence" value="ECO:0007669"/>
    <property type="project" value="InterPro"/>
</dbReference>
<dbReference type="InterPro" id="IPR039537">
    <property type="entry name" value="Retrotran_Ty1/copia-like"/>
</dbReference>
<dbReference type="Gene3D" id="3.30.420.10">
    <property type="entry name" value="Ribonuclease H-like superfamily/Ribonuclease H"/>
    <property type="match status" value="1"/>
</dbReference>
<dbReference type="Pfam" id="PF00665">
    <property type="entry name" value="rve"/>
    <property type="match status" value="1"/>
</dbReference>
<evidence type="ECO:0000313" key="2">
    <source>
        <dbReference type="EMBL" id="DBA01628.1"/>
    </source>
</evidence>
<accession>A0AAV2Z3W2</accession>
<dbReference type="InterPro" id="IPR036397">
    <property type="entry name" value="RNaseH_sf"/>
</dbReference>
<reference evidence="2" key="2">
    <citation type="journal article" date="2023" name="Microbiol Resour">
        <title>Decontamination and Annotation of the Draft Genome Sequence of the Oomycete Lagenidium giganteum ARSEF 373.</title>
        <authorList>
            <person name="Morgan W.R."/>
            <person name="Tartar A."/>
        </authorList>
    </citation>
    <scope>NUCLEOTIDE SEQUENCE</scope>
    <source>
        <strain evidence="2">ARSEF 373</strain>
    </source>
</reference>
<dbReference type="Proteomes" id="UP001146120">
    <property type="component" value="Unassembled WGS sequence"/>
</dbReference>
<dbReference type="AlphaFoldDB" id="A0AAV2Z3W2"/>
<dbReference type="InterPro" id="IPR012337">
    <property type="entry name" value="RNaseH-like_sf"/>
</dbReference>
<feature type="domain" description="Integrase catalytic" evidence="1">
    <location>
        <begin position="1"/>
        <end position="141"/>
    </location>
</feature>
<name>A0AAV2Z3W2_9STRA</name>
<sequence length="141" mass="16116">MDFSGNQSCAYKYLLVIVDAHSNFTSVFALKKKSDTNQSMQQYIAWAQCQQDRLVKQVPTDCGGEFANNEMSEWYRERGIVHIKVGPDAPQSNPCERANQTLLHIIKSGLKHSGMPNNFGWKPHSWRHTIRTVCRANTQMD</sequence>
<organism evidence="2 3">
    <name type="scientific">Lagenidium giganteum</name>
    <dbReference type="NCBI Taxonomy" id="4803"/>
    <lineage>
        <taxon>Eukaryota</taxon>
        <taxon>Sar</taxon>
        <taxon>Stramenopiles</taxon>
        <taxon>Oomycota</taxon>
        <taxon>Peronosporomycetes</taxon>
        <taxon>Pythiales</taxon>
        <taxon>Pythiaceae</taxon>
    </lineage>
</organism>
<reference evidence="2" key="1">
    <citation type="submission" date="2022-11" db="EMBL/GenBank/DDBJ databases">
        <authorList>
            <person name="Morgan W.R."/>
            <person name="Tartar A."/>
        </authorList>
    </citation>
    <scope>NUCLEOTIDE SEQUENCE</scope>
    <source>
        <strain evidence="2">ARSEF 373</strain>
    </source>
</reference>
<dbReference type="SUPFAM" id="SSF53098">
    <property type="entry name" value="Ribonuclease H-like"/>
    <property type="match status" value="1"/>
</dbReference>
<proteinExistence type="predicted"/>
<dbReference type="GO" id="GO:0003676">
    <property type="term" value="F:nucleic acid binding"/>
    <property type="evidence" value="ECO:0007669"/>
    <property type="project" value="InterPro"/>
</dbReference>
<dbReference type="PROSITE" id="PS50994">
    <property type="entry name" value="INTEGRASE"/>
    <property type="match status" value="1"/>
</dbReference>
<evidence type="ECO:0000259" key="1">
    <source>
        <dbReference type="PROSITE" id="PS50994"/>
    </source>
</evidence>
<protein>
    <recommendedName>
        <fullName evidence="1">Integrase catalytic domain-containing protein</fullName>
    </recommendedName>
</protein>